<keyword evidence="3" id="KW-1185">Reference proteome</keyword>
<protein>
    <recommendedName>
        <fullName evidence="1">Endonuclease/exonuclease/phosphatase domain-containing protein</fullName>
    </recommendedName>
</protein>
<accession>A0A2I0VYD5</accession>
<dbReference type="Proteomes" id="UP000233837">
    <property type="component" value="Unassembled WGS sequence"/>
</dbReference>
<dbReference type="SUPFAM" id="SSF56219">
    <property type="entry name" value="DNase I-like"/>
    <property type="match status" value="1"/>
</dbReference>
<evidence type="ECO:0000313" key="3">
    <source>
        <dbReference type="Proteomes" id="UP000233837"/>
    </source>
</evidence>
<organism evidence="2 3">
    <name type="scientific">Dendrobium catenatum</name>
    <dbReference type="NCBI Taxonomy" id="906689"/>
    <lineage>
        <taxon>Eukaryota</taxon>
        <taxon>Viridiplantae</taxon>
        <taxon>Streptophyta</taxon>
        <taxon>Embryophyta</taxon>
        <taxon>Tracheophyta</taxon>
        <taxon>Spermatophyta</taxon>
        <taxon>Magnoliopsida</taxon>
        <taxon>Liliopsida</taxon>
        <taxon>Asparagales</taxon>
        <taxon>Orchidaceae</taxon>
        <taxon>Epidendroideae</taxon>
        <taxon>Malaxideae</taxon>
        <taxon>Dendrobiinae</taxon>
        <taxon>Dendrobium</taxon>
    </lineage>
</organism>
<dbReference type="CDD" id="cd09076">
    <property type="entry name" value="L1-EN"/>
    <property type="match status" value="1"/>
</dbReference>
<dbReference type="Pfam" id="PF03372">
    <property type="entry name" value="Exo_endo_phos"/>
    <property type="match status" value="1"/>
</dbReference>
<reference evidence="2 3" key="2">
    <citation type="journal article" date="2017" name="Nature">
        <title>The Apostasia genome and the evolution of orchids.</title>
        <authorList>
            <person name="Zhang G.Q."/>
            <person name="Liu K.W."/>
            <person name="Li Z."/>
            <person name="Lohaus R."/>
            <person name="Hsiao Y.Y."/>
            <person name="Niu S.C."/>
            <person name="Wang J.Y."/>
            <person name="Lin Y.C."/>
            <person name="Xu Q."/>
            <person name="Chen L.J."/>
            <person name="Yoshida K."/>
            <person name="Fujiwara S."/>
            <person name="Wang Z.W."/>
            <person name="Zhang Y.Q."/>
            <person name="Mitsuda N."/>
            <person name="Wang M."/>
            <person name="Liu G.H."/>
            <person name="Pecoraro L."/>
            <person name="Huang H.X."/>
            <person name="Xiao X.J."/>
            <person name="Lin M."/>
            <person name="Wu X.Y."/>
            <person name="Wu W.L."/>
            <person name="Chen Y.Y."/>
            <person name="Chang S.B."/>
            <person name="Sakamoto S."/>
            <person name="Ohme-Takagi M."/>
            <person name="Yagi M."/>
            <person name="Zeng S.J."/>
            <person name="Shen C.Y."/>
            <person name="Yeh C.M."/>
            <person name="Luo Y.B."/>
            <person name="Tsai W.C."/>
            <person name="Van de Peer Y."/>
            <person name="Liu Z.J."/>
        </authorList>
    </citation>
    <scope>NUCLEOTIDE SEQUENCE [LARGE SCALE GENOMIC DNA]</scope>
    <source>
        <tissue evidence="2">The whole plant</tissue>
    </source>
</reference>
<dbReference type="InterPro" id="IPR005135">
    <property type="entry name" value="Endo/exonuclease/phosphatase"/>
</dbReference>
<feature type="domain" description="Endonuclease/exonuclease/phosphatase" evidence="1">
    <location>
        <begin position="65"/>
        <end position="234"/>
    </location>
</feature>
<dbReference type="STRING" id="906689.A0A2I0VYD5"/>
<proteinExistence type="predicted"/>
<dbReference type="InterPro" id="IPR036691">
    <property type="entry name" value="Endo/exonu/phosph_ase_sf"/>
</dbReference>
<dbReference type="EMBL" id="KZ503093">
    <property type="protein sequence ID" value="PKU68428.1"/>
    <property type="molecule type" value="Genomic_DNA"/>
</dbReference>
<name>A0A2I0VYD5_9ASPA</name>
<evidence type="ECO:0000259" key="1">
    <source>
        <dbReference type="Pfam" id="PF03372"/>
    </source>
</evidence>
<evidence type="ECO:0000313" key="2">
    <source>
        <dbReference type="EMBL" id="PKU68428.1"/>
    </source>
</evidence>
<dbReference type="PANTHER" id="PTHR23227:SF67">
    <property type="entry name" value="CRANIOFACIAL DEVELOPMENT PROTEIN 2-LIKE"/>
    <property type="match status" value="1"/>
</dbReference>
<reference evidence="2 3" key="1">
    <citation type="journal article" date="2016" name="Sci. Rep.">
        <title>The Dendrobium catenatum Lindl. genome sequence provides insights into polysaccharide synthase, floral development and adaptive evolution.</title>
        <authorList>
            <person name="Zhang G.Q."/>
            <person name="Xu Q."/>
            <person name="Bian C."/>
            <person name="Tsai W.C."/>
            <person name="Yeh C.M."/>
            <person name="Liu K.W."/>
            <person name="Yoshida K."/>
            <person name="Zhang L.S."/>
            <person name="Chang S.B."/>
            <person name="Chen F."/>
            <person name="Shi Y."/>
            <person name="Su Y.Y."/>
            <person name="Zhang Y.Q."/>
            <person name="Chen L.J."/>
            <person name="Yin Y."/>
            <person name="Lin M."/>
            <person name="Huang H."/>
            <person name="Deng H."/>
            <person name="Wang Z.W."/>
            <person name="Zhu S.L."/>
            <person name="Zhao X."/>
            <person name="Deng C."/>
            <person name="Niu S.C."/>
            <person name="Huang J."/>
            <person name="Wang M."/>
            <person name="Liu G.H."/>
            <person name="Yang H.J."/>
            <person name="Xiao X.J."/>
            <person name="Hsiao Y.Y."/>
            <person name="Wu W.L."/>
            <person name="Chen Y.Y."/>
            <person name="Mitsuda N."/>
            <person name="Ohme-Takagi M."/>
            <person name="Luo Y.B."/>
            <person name="Van de Peer Y."/>
            <person name="Liu Z.J."/>
        </authorList>
    </citation>
    <scope>NUCLEOTIDE SEQUENCE [LARGE SCALE GENOMIC DNA]</scope>
    <source>
        <tissue evidence="2">The whole plant</tissue>
    </source>
</reference>
<dbReference type="AlphaFoldDB" id="A0A2I0VYD5"/>
<dbReference type="PANTHER" id="PTHR23227">
    <property type="entry name" value="BUCENTAUR RELATED"/>
    <property type="match status" value="1"/>
</dbReference>
<gene>
    <name evidence="2" type="ORF">MA16_Dca021968</name>
</gene>
<dbReference type="Gene3D" id="3.60.10.10">
    <property type="entry name" value="Endonuclease/exonuclease/phosphatase"/>
    <property type="match status" value="1"/>
</dbReference>
<sequence length="410" mass="46830">MNPLRNCVNARASPGSDALYGLNTVTSVQGPLHRRPGAVLNRQGFPHQGRMWAKKLVHDTKIRIGTWNIGSLTGKLMELIDIMIHRKLNILCIQETKWVGEKAKEIDSLGFKLWYSGRSRTRNGVGVIIDKSLKDNVIKINRIGDRILALKIVVDDKIVNIISAYAPQVGLDMSSKLNFWNDLEELIQNIPLEERVFIGGDLNGHVGKEVVDFKSIHGGHGFGTTNEGGKTILDFCLAYDFSIANTLFKKRNEHLITYKNGCSTTQIDYFLIRKLNRLDCKDCKVIPSESLCTQHRLLVLDFKIKGHKIKNKVKRFSRIRWGHLKNINQNIFVSKILDLKILSVHEDANVMWEKVASDIKNIAKDVLGVSKGKAPNSKNSWWWNPIVQEKIKNKKFCYKNWFNFKNSDNW</sequence>
<dbReference type="GO" id="GO:0003824">
    <property type="term" value="F:catalytic activity"/>
    <property type="evidence" value="ECO:0007669"/>
    <property type="project" value="InterPro"/>
</dbReference>
<dbReference type="InterPro" id="IPR027124">
    <property type="entry name" value="Swc5/CFDP1/2"/>
</dbReference>